<dbReference type="PROSITE" id="PS50011">
    <property type="entry name" value="PROTEIN_KINASE_DOM"/>
    <property type="match status" value="1"/>
</dbReference>
<dbReference type="EMBL" id="CP127294">
    <property type="protein sequence ID" value="WIX76401.1"/>
    <property type="molecule type" value="Genomic_DNA"/>
</dbReference>
<dbReference type="SMART" id="SM00220">
    <property type="entry name" value="S_TKc"/>
    <property type="match status" value="1"/>
</dbReference>
<dbReference type="InterPro" id="IPR008271">
    <property type="entry name" value="Ser/Thr_kinase_AS"/>
</dbReference>
<keyword evidence="6" id="KW-0067">ATP-binding</keyword>
<dbReference type="PANTHER" id="PTHR43289">
    <property type="entry name" value="MITOGEN-ACTIVATED PROTEIN KINASE KINASE KINASE 20-RELATED"/>
    <property type="match status" value="1"/>
</dbReference>
<evidence type="ECO:0000256" key="7">
    <source>
        <dbReference type="SAM" id="Phobius"/>
    </source>
</evidence>
<dbReference type="RefSeq" id="WP_285967150.1">
    <property type="nucleotide sequence ID" value="NZ_CP127294.1"/>
</dbReference>
<keyword evidence="7" id="KW-0472">Membrane</keyword>
<gene>
    <name evidence="9" type="ORF">QRX50_33735</name>
</gene>
<dbReference type="KEGG" id="acab:QRX50_33735"/>
<reference evidence="9 10" key="1">
    <citation type="submission" date="2023-06" db="EMBL/GenBank/DDBJ databases">
        <authorList>
            <person name="Oyuntsetseg B."/>
            <person name="Kim S.B."/>
        </authorList>
    </citation>
    <scope>NUCLEOTIDE SEQUENCE [LARGE SCALE GENOMIC DNA]</scope>
    <source>
        <strain evidence="9 10">2-15</strain>
    </source>
</reference>
<feature type="transmembrane region" description="Helical" evidence="7">
    <location>
        <begin position="277"/>
        <end position="296"/>
    </location>
</feature>
<keyword evidence="5 9" id="KW-0418">Kinase</keyword>
<dbReference type="Gene3D" id="3.30.200.20">
    <property type="entry name" value="Phosphorylase Kinase, domain 1"/>
    <property type="match status" value="1"/>
</dbReference>
<keyword evidence="7" id="KW-1133">Transmembrane helix</keyword>
<evidence type="ECO:0000256" key="4">
    <source>
        <dbReference type="ARBA" id="ARBA00022741"/>
    </source>
</evidence>
<evidence type="ECO:0000313" key="10">
    <source>
        <dbReference type="Proteomes" id="UP001236014"/>
    </source>
</evidence>
<keyword evidence="4" id="KW-0547">Nucleotide-binding</keyword>
<organism evidence="9 10">
    <name type="scientific">Amycolatopsis carbonis</name>
    <dbReference type="NCBI Taxonomy" id="715471"/>
    <lineage>
        <taxon>Bacteria</taxon>
        <taxon>Bacillati</taxon>
        <taxon>Actinomycetota</taxon>
        <taxon>Actinomycetes</taxon>
        <taxon>Pseudonocardiales</taxon>
        <taxon>Pseudonocardiaceae</taxon>
        <taxon>Amycolatopsis</taxon>
    </lineage>
</organism>
<evidence type="ECO:0000256" key="1">
    <source>
        <dbReference type="ARBA" id="ARBA00012513"/>
    </source>
</evidence>
<dbReference type="Proteomes" id="UP001236014">
    <property type="component" value="Chromosome"/>
</dbReference>
<dbReference type="SUPFAM" id="SSF56112">
    <property type="entry name" value="Protein kinase-like (PK-like)"/>
    <property type="match status" value="1"/>
</dbReference>
<evidence type="ECO:0000259" key="8">
    <source>
        <dbReference type="PROSITE" id="PS50011"/>
    </source>
</evidence>
<dbReference type="GO" id="GO:0005524">
    <property type="term" value="F:ATP binding"/>
    <property type="evidence" value="ECO:0007669"/>
    <property type="project" value="UniProtKB-KW"/>
</dbReference>
<evidence type="ECO:0000256" key="6">
    <source>
        <dbReference type="ARBA" id="ARBA00022840"/>
    </source>
</evidence>
<evidence type="ECO:0000256" key="3">
    <source>
        <dbReference type="ARBA" id="ARBA00022679"/>
    </source>
</evidence>
<proteinExistence type="predicted"/>
<dbReference type="PROSITE" id="PS00108">
    <property type="entry name" value="PROTEIN_KINASE_ST"/>
    <property type="match status" value="1"/>
</dbReference>
<keyword evidence="7" id="KW-0812">Transmembrane</keyword>
<dbReference type="AlphaFoldDB" id="A0A9Y2ICD5"/>
<keyword evidence="10" id="KW-1185">Reference proteome</keyword>
<protein>
    <recommendedName>
        <fullName evidence="1">non-specific serine/threonine protein kinase</fullName>
        <ecNumber evidence="1">2.7.11.1</ecNumber>
    </recommendedName>
</protein>
<dbReference type="GO" id="GO:0004674">
    <property type="term" value="F:protein serine/threonine kinase activity"/>
    <property type="evidence" value="ECO:0007669"/>
    <property type="project" value="UniProtKB-KW"/>
</dbReference>
<evidence type="ECO:0000256" key="5">
    <source>
        <dbReference type="ARBA" id="ARBA00022777"/>
    </source>
</evidence>
<sequence>MDETEAPTLDRPDITGRLPRYRLLRQLAKTNMSEVFEAYDLVAQRPVALKVVGPEFVAEPGFRKRFERETSIALALDHPHIVASYNAGFSADGHFGYLAMQFVLGTNLARLIHRRGALSFEQTVAIGRGVGAALDAAHASNLVHRDVKPGNILLEDATGGVYLCDFGIARNLDLTRLTATGAFLGTMNYAAPEQREGRPVGAAADVYALACVLYECLSGSPPHHHADFAHPGVAALRRALDRDPAQRHRSCAELVDDLVATTRAAERAGRRKRRWQVAGIPAAALVVVALLVLWFTTGGSPGTADSTLARVPTALRDGCAAASQPVAGATATVTCRGASGQAATTALYATSQQVTAAYAEAVTRAGVDADQGDCATAAGGEHRYPATGPARGRVLCQDRDGTATVVWTDDQARTLTRAEAPDGAALRKAWAGWTDWAPAAFPTLDEKALLDVAAGSACRRAAPADLDAYPGAVAGITCTPQGTGARQVSYFRFAGLPALRSAFTGLVGAAKAPSGSGCPGGVFLGTTRFDWLSVDLGQVLCHPGPEGTVAMDWSLEAFSMIGHVTGSSTEAAGGWWSQWHLAPLSRIVSEVNTHATPAFPTDAERALLQHVPPQSRLNCVRPSADQKWQDLGAVNAVAAVACGRTSGAGLVVYYQLPDAATMRQVFNSTGDSDAACTSLPKDFSGDRPYSRGGRTGRLSCATEDPGGERVLKWTDDATGIETIAHRGNDPFALIDWWTHDAGPV</sequence>
<keyword evidence="2" id="KW-0723">Serine/threonine-protein kinase</keyword>
<dbReference type="EC" id="2.7.11.1" evidence="1"/>
<name>A0A9Y2ICD5_9PSEU</name>
<evidence type="ECO:0000313" key="9">
    <source>
        <dbReference type="EMBL" id="WIX76401.1"/>
    </source>
</evidence>
<dbReference type="InterPro" id="IPR011009">
    <property type="entry name" value="Kinase-like_dom_sf"/>
</dbReference>
<dbReference type="CDD" id="cd14014">
    <property type="entry name" value="STKc_PknB_like"/>
    <property type="match status" value="1"/>
</dbReference>
<dbReference type="PANTHER" id="PTHR43289:SF6">
    <property type="entry name" value="SERINE_THREONINE-PROTEIN KINASE NEKL-3"/>
    <property type="match status" value="1"/>
</dbReference>
<keyword evidence="3 9" id="KW-0808">Transferase</keyword>
<dbReference type="Pfam" id="PF00069">
    <property type="entry name" value="Pkinase"/>
    <property type="match status" value="1"/>
</dbReference>
<accession>A0A9Y2ICD5</accession>
<dbReference type="Gene3D" id="1.10.510.10">
    <property type="entry name" value="Transferase(Phosphotransferase) domain 1"/>
    <property type="match status" value="1"/>
</dbReference>
<dbReference type="InterPro" id="IPR000719">
    <property type="entry name" value="Prot_kinase_dom"/>
</dbReference>
<evidence type="ECO:0000256" key="2">
    <source>
        <dbReference type="ARBA" id="ARBA00022527"/>
    </source>
</evidence>
<feature type="domain" description="Protein kinase" evidence="8">
    <location>
        <begin position="21"/>
        <end position="285"/>
    </location>
</feature>